<dbReference type="Proteomes" id="UP000317429">
    <property type="component" value="Chromosome"/>
</dbReference>
<proteinExistence type="predicted"/>
<gene>
    <name evidence="1" type="ORF">Pla175_45910</name>
</gene>
<evidence type="ECO:0008006" key="3">
    <source>
        <dbReference type="Google" id="ProtNLM"/>
    </source>
</evidence>
<dbReference type="KEGG" id="pnd:Pla175_45910"/>
<dbReference type="AlphaFoldDB" id="A0A518DI59"/>
<keyword evidence="2" id="KW-1185">Reference proteome</keyword>
<dbReference type="RefSeq" id="WP_197527078.1">
    <property type="nucleotide sequence ID" value="NZ_CP036291.1"/>
</dbReference>
<reference evidence="1 2" key="1">
    <citation type="submission" date="2019-02" db="EMBL/GenBank/DDBJ databases">
        <title>Deep-cultivation of Planctomycetes and their phenomic and genomic characterization uncovers novel biology.</title>
        <authorList>
            <person name="Wiegand S."/>
            <person name="Jogler M."/>
            <person name="Boedeker C."/>
            <person name="Pinto D."/>
            <person name="Vollmers J."/>
            <person name="Rivas-Marin E."/>
            <person name="Kohn T."/>
            <person name="Peeters S.H."/>
            <person name="Heuer A."/>
            <person name="Rast P."/>
            <person name="Oberbeckmann S."/>
            <person name="Bunk B."/>
            <person name="Jeske O."/>
            <person name="Meyerdierks A."/>
            <person name="Storesund J.E."/>
            <person name="Kallscheuer N."/>
            <person name="Luecker S."/>
            <person name="Lage O.M."/>
            <person name="Pohl T."/>
            <person name="Merkel B.J."/>
            <person name="Hornburger P."/>
            <person name="Mueller R.-W."/>
            <person name="Bruemmer F."/>
            <person name="Labrenz M."/>
            <person name="Spormann A.M."/>
            <person name="Op den Camp H."/>
            <person name="Overmann J."/>
            <person name="Amann R."/>
            <person name="Jetten M.S.M."/>
            <person name="Mascher T."/>
            <person name="Medema M.H."/>
            <person name="Devos D.P."/>
            <person name="Kaster A.-K."/>
            <person name="Ovreas L."/>
            <person name="Rohde M."/>
            <person name="Galperin M.Y."/>
            <person name="Jogler C."/>
        </authorList>
    </citation>
    <scope>NUCLEOTIDE SEQUENCE [LARGE SCALE GENOMIC DNA]</scope>
    <source>
        <strain evidence="1 2">Pla175</strain>
    </source>
</reference>
<dbReference type="PROSITE" id="PS51257">
    <property type="entry name" value="PROKAR_LIPOPROTEIN"/>
    <property type="match status" value="1"/>
</dbReference>
<dbReference type="EMBL" id="CP036291">
    <property type="protein sequence ID" value="QDU91171.1"/>
    <property type="molecule type" value="Genomic_DNA"/>
</dbReference>
<evidence type="ECO:0000313" key="2">
    <source>
        <dbReference type="Proteomes" id="UP000317429"/>
    </source>
</evidence>
<accession>A0A518DI59</accession>
<name>A0A518DI59_9BACT</name>
<evidence type="ECO:0000313" key="1">
    <source>
        <dbReference type="EMBL" id="QDU91171.1"/>
    </source>
</evidence>
<organism evidence="1 2">
    <name type="scientific">Pirellulimonas nuda</name>
    <dbReference type="NCBI Taxonomy" id="2528009"/>
    <lineage>
        <taxon>Bacteria</taxon>
        <taxon>Pseudomonadati</taxon>
        <taxon>Planctomycetota</taxon>
        <taxon>Planctomycetia</taxon>
        <taxon>Pirellulales</taxon>
        <taxon>Lacipirellulaceae</taxon>
        <taxon>Pirellulimonas</taxon>
    </lineage>
</organism>
<protein>
    <recommendedName>
        <fullName evidence="3">Lipoprotein</fullName>
    </recommendedName>
</protein>
<sequence>MKRALMVLVVLPALAGCANEDLLYSIFGRPNGMERHEFRDQREHQQSLAREHGG</sequence>